<dbReference type="Gene3D" id="3.40.50.10350">
    <property type="entry name" value="Glycerate kinase, domain 1"/>
    <property type="match status" value="1"/>
</dbReference>
<dbReference type="NCBIfam" id="TIGR00045">
    <property type="entry name" value="glycerate kinase"/>
    <property type="match status" value="1"/>
</dbReference>
<dbReference type="InterPro" id="IPR018193">
    <property type="entry name" value="Glyc_kinase_flavodox-like_fold"/>
</dbReference>
<keyword evidence="2 4" id="KW-0808">Transferase</keyword>
<name>A0AAJ0XFY6_HALSE</name>
<dbReference type="AlphaFoldDB" id="A0AAJ0XFY6"/>
<evidence type="ECO:0000256" key="2">
    <source>
        <dbReference type="ARBA" id="ARBA00022679"/>
    </source>
</evidence>
<dbReference type="InterPro" id="IPR018197">
    <property type="entry name" value="Glycerate_kinase_RE-like"/>
</dbReference>
<dbReference type="SUPFAM" id="SSF110738">
    <property type="entry name" value="Glycerate kinase I"/>
    <property type="match status" value="1"/>
</dbReference>
<dbReference type="PANTHER" id="PTHR21599:SF0">
    <property type="entry name" value="GLYCERATE KINASE"/>
    <property type="match status" value="1"/>
</dbReference>
<dbReference type="InterPro" id="IPR036129">
    <property type="entry name" value="Glycerate_kinase_sf"/>
</dbReference>
<protein>
    <recommendedName>
        <fullName evidence="7">Glycerate kinase</fullName>
    </recommendedName>
</protein>
<comment type="caution">
    <text evidence="5">The sequence shown here is derived from an EMBL/GenBank/DDBJ whole genome shotgun (WGS) entry which is preliminary data.</text>
</comment>
<dbReference type="EMBL" id="NHSF01000045">
    <property type="protein sequence ID" value="MBK5930182.1"/>
    <property type="molecule type" value="Genomic_DNA"/>
</dbReference>
<proteinExistence type="inferred from homology"/>
<dbReference type="GO" id="GO:0008887">
    <property type="term" value="F:glycerate kinase activity"/>
    <property type="evidence" value="ECO:0007669"/>
    <property type="project" value="UniProtKB-UniRule"/>
</dbReference>
<dbReference type="Gene3D" id="3.90.1510.10">
    <property type="entry name" value="Glycerate kinase, domain 2"/>
    <property type="match status" value="1"/>
</dbReference>
<evidence type="ECO:0008006" key="7">
    <source>
        <dbReference type="Google" id="ProtNLM"/>
    </source>
</evidence>
<dbReference type="PANTHER" id="PTHR21599">
    <property type="entry name" value="GLYCERATE KINASE"/>
    <property type="match status" value="1"/>
</dbReference>
<keyword evidence="6" id="KW-1185">Reference proteome</keyword>
<reference evidence="5" key="1">
    <citation type="submission" date="2017-05" db="EMBL/GenBank/DDBJ databases">
        <authorList>
            <person name="Imhoff J.F."/>
            <person name="Rahn T."/>
            <person name="Kuenzel S."/>
            <person name="Neulinger S.C."/>
        </authorList>
    </citation>
    <scope>NUCLEOTIDE SEQUENCE</scope>
    <source>
        <strain evidence="5">DSM 4395</strain>
    </source>
</reference>
<dbReference type="Pfam" id="PF02595">
    <property type="entry name" value="Gly_kinase"/>
    <property type="match status" value="1"/>
</dbReference>
<dbReference type="GO" id="GO:0031388">
    <property type="term" value="P:organic acid phosphorylation"/>
    <property type="evidence" value="ECO:0007669"/>
    <property type="project" value="UniProtKB-UniRule"/>
</dbReference>
<evidence type="ECO:0000313" key="6">
    <source>
        <dbReference type="Proteomes" id="UP001296967"/>
    </source>
</evidence>
<organism evidence="5 6">
    <name type="scientific">Halochromatium salexigens</name>
    <name type="common">Chromatium salexigens</name>
    <dbReference type="NCBI Taxonomy" id="49447"/>
    <lineage>
        <taxon>Bacteria</taxon>
        <taxon>Pseudomonadati</taxon>
        <taxon>Pseudomonadota</taxon>
        <taxon>Gammaproteobacteria</taxon>
        <taxon>Chromatiales</taxon>
        <taxon>Chromatiaceae</taxon>
        <taxon>Halochromatium</taxon>
    </lineage>
</organism>
<keyword evidence="3 4" id="KW-0418">Kinase</keyword>
<reference evidence="5" key="2">
    <citation type="journal article" date="2020" name="Microorganisms">
        <title>Osmotic Adaptation and Compatible Solute Biosynthesis of Phototrophic Bacteria as Revealed from Genome Analyses.</title>
        <authorList>
            <person name="Imhoff J.F."/>
            <person name="Rahn T."/>
            <person name="Kunzel S."/>
            <person name="Keller A."/>
            <person name="Neulinger S.C."/>
        </authorList>
    </citation>
    <scope>NUCLEOTIDE SEQUENCE</scope>
    <source>
        <strain evidence="5">DSM 4395</strain>
    </source>
</reference>
<evidence type="ECO:0000256" key="4">
    <source>
        <dbReference type="PIRNR" id="PIRNR006078"/>
    </source>
</evidence>
<gene>
    <name evidence="5" type="ORF">CCR82_06495</name>
</gene>
<dbReference type="InterPro" id="IPR004381">
    <property type="entry name" value="Glycerate_kinase"/>
</dbReference>
<dbReference type="Proteomes" id="UP001296967">
    <property type="component" value="Unassembled WGS sequence"/>
</dbReference>
<dbReference type="PIRSF" id="PIRSF006078">
    <property type="entry name" value="GlxK"/>
    <property type="match status" value="1"/>
</dbReference>
<evidence type="ECO:0000256" key="1">
    <source>
        <dbReference type="ARBA" id="ARBA00006284"/>
    </source>
</evidence>
<sequence>MTLVIAPNALKGSCSARAAAGALAAGVRRAAPEAEIRQVPVADGGDGLLEIACTSLGAEHCERRVTGPDFIPVEAAFAWLPGERTALIEMALASGLALLAPAERDPSATTTLGTGELMREALALGAETLFIGLGGSATNDGGIGMASALGYRFLDAQGRALRPVGAALAHIARIDSTGVDPRLSGVRIEAMCDVENPLTGATGAAATYAPQKGATPETVAVLEAGLRQLAERLRQDLGCEVDAVPGAGAAGGLGAGLMAFCAAALRPGAELVLDLVGLEGALEGADLVLTAEGRIDAQSASGKAPAAVAARARRHGIPCIGVGGSVGDEIGALHGLGLDAVFSLCPGPMELAEAERRVEELLAKTAEQVVRAFLAGPG</sequence>
<accession>A0AAJ0XFY6</accession>
<evidence type="ECO:0000256" key="3">
    <source>
        <dbReference type="ARBA" id="ARBA00022777"/>
    </source>
</evidence>
<comment type="similarity">
    <text evidence="1 4">Belongs to the glycerate kinase type-1 family.</text>
</comment>
<evidence type="ECO:0000313" key="5">
    <source>
        <dbReference type="EMBL" id="MBK5930182.1"/>
    </source>
</evidence>